<evidence type="ECO:0000256" key="2">
    <source>
        <dbReference type="SAM" id="Phobius"/>
    </source>
</evidence>
<dbReference type="EMBL" id="SPNK01000001">
    <property type="protein sequence ID" value="TFI03229.1"/>
    <property type="molecule type" value="Genomic_DNA"/>
</dbReference>
<feature type="transmembrane region" description="Helical" evidence="2">
    <location>
        <begin position="16"/>
        <end position="37"/>
    </location>
</feature>
<gene>
    <name evidence="3" type="ORF">E4P33_01590</name>
</gene>
<dbReference type="Gene3D" id="3.10.350.10">
    <property type="entry name" value="LysM domain"/>
    <property type="match status" value="1"/>
</dbReference>
<reference evidence="3 4" key="1">
    <citation type="submission" date="2019-03" db="EMBL/GenBank/DDBJ databases">
        <title>Genome Sequencing and Assembly of Various Microbes Isolated from Alder Root Nodule.</title>
        <authorList>
            <person name="Swanson E."/>
            <person name="Sevigny J.L."/>
            <person name="Pesce C."/>
            <person name="Davis I."/>
            <person name="Kleiner V."/>
            <person name="Tisa L."/>
        </authorList>
    </citation>
    <scope>NUCLEOTIDE SEQUENCE [LARGE SCALE GENOMIC DNA]</scope>
    <source>
        <strain evidence="3 4">4R-31</strain>
    </source>
</reference>
<evidence type="ECO:0000313" key="4">
    <source>
        <dbReference type="Proteomes" id="UP000298017"/>
    </source>
</evidence>
<feature type="transmembrane region" description="Helical" evidence="2">
    <location>
        <begin position="57"/>
        <end position="84"/>
    </location>
</feature>
<dbReference type="Proteomes" id="UP000298017">
    <property type="component" value="Unassembled WGS sequence"/>
</dbReference>
<dbReference type="CDD" id="cd00118">
    <property type="entry name" value="LysM"/>
    <property type="match status" value="1"/>
</dbReference>
<accession>A0AAX2SGU2</accession>
<evidence type="ECO:0000313" key="3">
    <source>
        <dbReference type="EMBL" id="TFI03229.1"/>
    </source>
</evidence>
<dbReference type="InterPro" id="IPR036779">
    <property type="entry name" value="LysM_dom_sf"/>
</dbReference>
<dbReference type="RefSeq" id="WP_135009884.1">
    <property type="nucleotide sequence ID" value="NZ_CP108802.1"/>
</dbReference>
<dbReference type="AlphaFoldDB" id="A0AAX2SGU2"/>
<feature type="compositionally biased region" description="Low complexity" evidence="1">
    <location>
        <begin position="189"/>
        <end position="209"/>
    </location>
</feature>
<keyword evidence="2" id="KW-0812">Transmembrane</keyword>
<keyword evidence="2" id="KW-0472">Membrane</keyword>
<evidence type="ECO:0000256" key="1">
    <source>
        <dbReference type="SAM" id="MobiDB-lite"/>
    </source>
</evidence>
<protein>
    <submittedName>
        <fullName evidence="3">LysM peptidoglycan-binding domain-containing protein</fullName>
    </submittedName>
</protein>
<keyword evidence="4" id="KW-1185">Reference proteome</keyword>
<name>A0AAX2SGU2_KOCRH</name>
<organism evidence="3 4">
    <name type="scientific">Kocuria rhizophila</name>
    <dbReference type="NCBI Taxonomy" id="72000"/>
    <lineage>
        <taxon>Bacteria</taxon>
        <taxon>Bacillati</taxon>
        <taxon>Actinomycetota</taxon>
        <taxon>Actinomycetes</taxon>
        <taxon>Micrococcales</taxon>
        <taxon>Micrococcaceae</taxon>
        <taxon>Kocuria</taxon>
    </lineage>
</organism>
<keyword evidence="2" id="KW-1133">Transmembrane helix</keyword>
<dbReference type="InterPro" id="IPR018392">
    <property type="entry name" value="LysM"/>
</dbReference>
<proteinExistence type="predicted"/>
<feature type="region of interest" description="Disordered" evidence="1">
    <location>
        <begin position="125"/>
        <end position="209"/>
    </location>
</feature>
<sequence>MGSPSPSPSPTSRRSAVLWSGVPVLATVTGVLGLRWSAQLSAAGALDAQELSLAVTAAAACLAVAAWWLGGLAMAGVALVAHVLRWRGAERWARRLTPALIARTTAALVGAQLVTVVPAHAADAPVDPFWGPPTTGTEQLAPTDDIVPAPGDAAVHPSVPPAPQPESATAAPGSPGARPEAPGSPGFPHSPHAPRTTTHAPLPTHAPAPERVVDGSLTVVRGDTLWDLTEQLLGARATDEDVCRHLGSWAELNVLEANGDLIRPGQQLRVPPQLLGSAGVPG</sequence>
<comment type="caution">
    <text evidence="3">The sequence shown here is derived from an EMBL/GenBank/DDBJ whole genome shotgun (WGS) entry which is preliminary data.</text>
</comment>